<feature type="transmembrane region" description="Helical" evidence="1">
    <location>
        <begin position="26"/>
        <end position="48"/>
    </location>
</feature>
<dbReference type="AlphaFoldDB" id="A0A2D3W548"/>
<dbReference type="EMBL" id="DLUG01000124">
    <property type="protein sequence ID" value="DAB36492.1"/>
    <property type="molecule type" value="Genomic_DNA"/>
</dbReference>
<proteinExistence type="predicted"/>
<dbReference type="STRING" id="366522.GCA_001548055_01198"/>
<evidence type="ECO:0000256" key="1">
    <source>
        <dbReference type="SAM" id="Phobius"/>
    </source>
</evidence>
<dbReference type="Proteomes" id="UP000231638">
    <property type="component" value="Unassembled WGS sequence"/>
</dbReference>
<accession>A0A2D3W548</accession>
<organism evidence="2 3">
    <name type="scientific">Sulfurospirillum cavolei</name>
    <dbReference type="NCBI Taxonomy" id="366522"/>
    <lineage>
        <taxon>Bacteria</taxon>
        <taxon>Pseudomonadati</taxon>
        <taxon>Campylobacterota</taxon>
        <taxon>Epsilonproteobacteria</taxon>
        <taxon>Campylobacterales</taxon>
        <taxon>Sulfurospirillaceae</taxon>
        <taxon>Sulfurospirillum</taxon>
    </lineage>
</organism>
<keyword evidence="1" id="KW-1133">Transmembrane helix</keyword>
<gene>
    <name evidence="2" type="ORF">CFH80_04565</name>
</gene>
<keyword evidence="1" id="KW-0812">Transmembrane</keyword>
<sequence length="99" mass="11512">MKEKLQKIARHPVTKKVLSDMKPEKSFWGIFGVFLFFIAPEIIAYFWASDIVHFAQNGLMTHPSLVERYTDELLIKLFEDGVSYLNLCVGIALFVWLFL</sequence>
<evidence type="ECO:0000313" key="3">
    <source>
        <dbReference type="Proteomes" id="UP000231638"/>
    </source>
</evidence>
<protein>
    <submittedName>
        <fullName evidence="2">Uncharacterized protein</fullName>
    </submittedName>
</protein>
<keyword evidence="1" id="KW-0472">Membrane</keyword>
<comment type="caution">
    <text evidence="2">The sequence shown here is derived from an EMBL/GenBank/DDBJ whole genome shotgun (WGS) entry which is preliminary data.</text>
</comment>
<reference evidence="2 3" key="1">
    <citation type="journal article" date="2017" name="Front. Microbiol.">
        <title>Comparative Genomic Analysis of the Class Epsilonproteobacteria and Proposed Reclassification to Epsilonbacteraeota (phyl. nov.).</title>
        <authorList>
            <person name="Waite D.W."/>
            <person name="Vanwonterghem I."/>
            <person name="Rinke C."/>
            <person name="Parks D.H."/>
            <person name="Zhang Y."/>
            <person name="Takai K."/>
            <person name="Sievert S.M."/>
            <person name="Simon J."/>
            <person name="Campbell B.J."/>
            <person name="Hanson T.E."/>
            <person name="Woyke T."/>
            <person name="Klotz M.G."/>
            <person name="Hugenholtz P."/>
        </authorList>
    </citation>
    <scope>NUCLEOTIDE SEQUENCE [LARGE SCALE GENOMIC DNA]</scope>
    <source>
        <strain evidence="2">UBA11420</strain>
    </source>
</reference>
<evidence type="ECO:0000313" key="2">
    <source>
        <dbReference type="EMBL" id="DAB36492.1"/>
    </source>
</evidence>
<name>A0A2D3W548_9BACT</name>
<feature type="transmembrane region" description="Helical" evidence="1">
    <location>
        <begin position="81"/>
        <end position="98"/>
    </location>
</feature>